<dbReference type="GO" id="GO:0006888">
    <property type="term" value="P:endoplasmic reticulum to Golgi vesicle-mediated transport"/>
    <property type="evidence" value="ECO:0007669"/>
    <property type="project" value="TreeGrafter"/>
</dbReference>
<keyword evidence="2" id="KW-0333">Golgi apparatus</keyword>
<sequence length="861" mass="97857">MWSKLRETAEAGLNQVSENATKIASQAGDVLREAQEDDEGFGGEEYGFVHGESAEREEQLRDAKKAIEQLEEGRAEIEYEKRAMDENVQIFQEELRKESELREALEAELNWHRGEKDSLQRKLVEMEADKADLADQLAQVYKGLDKNPLGGSTEPNSQEVQELEARALRAEEELTTINNKLSAVPATDGRTSLDDRLSALLEASSDMKEEPLALDPWLSQMGMALGVTRDRNSSTTDSMELILSALHSNLEGNSVSEVMELKQTLASLEKNMAELEGRLQTTEHEKRELRQEISVMSRTYEAENAQVRQEESLQLKQVQEQQARNDDLVREAEEQRKILESKLENSLNKLSSQAADYEALVRVQEALRRENETLKDSAGEVSTLRNELVRNVEKRAAIEEQCNELREKLENVSHPMEELRLRLQNLEQENETLKKHTPGMTSDNELSSLLQIKDSTICELTDEIQVLRDELRNQSANVKTGDADAGSQLSDKELEAQLASLSMKSNAAQAALENQTEELDEKRRRLRLVETALKNTRDECDELKRALVQAESARRKSEASSKGLNHMLQKEKESLERELSLERNAREESEQIVASLQESLQAQEKQLVSDQQALQKSIREDDEQKHKRIEELEMAAKTSAAKIENLERKVKRKDNELQLSQQTVVNLQGVLEDFQESQDSEIQSSLSMLKRELNLTVENKEQLQRELKELQQNLGADKKLLSEKDEMINSLNISLEMFKETNLAQKEEMARILCEEPPPGANANSVETSVVRELIVRYFESGTRAKREVLEIIAKTLLFSEEDMAKVGLARRGLLTSILGDDTSKDSVSEKWVEFLMRETEEDIATDANRVTAEEEQNSMH</sequence>
<dbReference type="GO" id="GO:0007030">
    <property type="term" value="P:Golgi organization"/>
    <property type="evidence" value="ECO:0007669"/>
    <property type="project" value="TreeGrafter"/>
</dbReference>
<evidence type="ECO:0000256" key="3">
    <source>
        <dbReference type="ARBA" id="ARBA00023054"/>
    </source>
</evidence>
<feature type="compositionally biased region" description="Basic and acidic residues" evidence="5">
    <location>
        <begin position="568"/>
        <end position="583"/>
    </location>
</feature>
<dbReference type="PANTHER" id="PTHR18921">
    <property type="entry name" value="MYOSIN HEAVY CHAIN - RELATED"/>
    <property type="match status" value="1"/>
</dbReference>
<feature type="region of interest" description="Disordered" evidence="5">
    <location>
        <begin position="27"/>
        <end position="46"/>
    </location>
</feature>
<feature type="coiled-coil region" evidence="4">
    <location>
        <begin position="53"/>
        <end position="136"/>
    </location>
</feature>
<keyword evidence="8" id="KW-1185">Reference proteome</keyword>
<dbReference type="GO" id="GO:0031267">
    <property type="term" value="F:small GTPase binding"/>
    <property type="evidence" value="ECO:0007669"/>
    <property type="project" value="TreeGrafter"/>
</dbReference>
<accession>A0AAV8UU85</accession>
<gene>
    <name evidence="7" type="ORF">NDN08_002623</name>
</gene>
<dbReference type="PROSITE" id="PS50913">
    <property type="entry name" value="GRIP"/>
    <property type="match status" value="1"/>
</dbReference>
<dbReference type="InterPro" id="IPR000237">
    <property type="entry name" value="GRIP_dom"/>
</dbReference>
<keyword evidence="3 4" id="KW-0175">Coiled coil</keyword>
<reference evidence="7 8" key="1">
    <citation type="journal article" date="2023" name="Nat. Commun.">
        <title>Origin of minicircular mitochondrial genomes in red algae.</title>
        <authorList>
            <person name="Lee Y."/>
            <person name="Cho C.H."/>
            <person name="Lee Y.M."/>
            <person name="Park S.I."/>
            <person name="Yang J.H."/>
            <person name="West J.A."/>
            <person name="Bhattacharya D."/>
            <person name="Yoon H.S."/>
        </authorList>
    </citation>
    <scope>NUCLEOTIDE SEQUENCE [LARGE SCALE GENOMIC DNA]</scope>
    <source>
        <strain evidence="7 8">CCMP1338</strain>
        <tissue evidence="7">Whole cell</tissue>
    </source>
</reference>
<evidence type="ECO:0000256" key="4">
    <source>
        <dbReference type="SAM" id="Coils"/>
    </source>
</evidence>
<evidence type="ECO:0000313" key="7">
    <source>
        <dbReference type="EMBL" id="KAJ8906125.1"/>
    </source>
</evidence>
<feature type="region of interest" description="Disordered" evidence="5">
    <location>
        <begin position="550"/>
        <end position="583"/>
    </location>
</feature>
<feature type="region of interest" description="Disordered" evidence="5">
    <location>
        <begin position="1"/>
        <end position="20"/>
    </location>
</feature>
<dbReference type="AlphaFoldDB" id="A0AAV8UU85"/>
<evidence type="ECO:0000256" key="2">
    <source>
        <dbReference type="ARBA" id="ARBA00023034"/>
    </source>
</evidence>
<dbReference type="PANTHER" id="PTHR18921:SF2">
    <property type="entry name" value="THYROID RECEPTOR-INTERACTING PROTEIN 11"/>
    <property type="match status" value="1"/>
</dbReference>
<evidence type="ECO:0000256" key="5">
    <source>
        <dbReference type="SAM" id="MobiDB-lite"/>
    </source>
</evidence>
<comment type="caution">
    <text evidence="7">The sequence shown here is derived from an EMBL/GenBank/DDBJ whole genome shotgun (WGS) entry which is preliminary data.</text>
</comment>
<organism evidence="7 8">
    <name type="scientific">Rhodosorus marinus</name>
    <dbReference type="NCBI Taxonomy" id="101924"/>
    <lineage>
        <taxon>Eukaryota</taxon>
        <taxon>Rhodophyta</taxon>
        <taxon>Stylonematophyceae</taxon>
        <taxon>Stylonematales</taxon>
        <taxon>Stylonemataceae</taxon>
        <taxon>Rhodosorus</taxon>
    </lineage>
</organism>
<dbReference type="EMBL" id="JAMWBK010000004">
    <property type="protein sequence ID" value="KAJ8906125.1"/>
    <property type="molecule type" value="Genomic_DNA"/>
</dbReference>
<proteinExistence type="predicted"/>
<dbReference type="Proteomes" id="UP001157974">
    <property type="component" value="Unassembled WGS sequence"/>
</dbReference>
<evidence type="ECO:0000259" key="6">
    <source>
        <dbReference type="PROSITE" id="PS50913"/>
    </source>
</evidence>
<comment type="subcellular location">
    <subcellularLocation>
        <location evidence="1">Golgi apparatus</location>
    </subcellularLocation>
</comment>
<name>A0AAV8UU85_9RHOD</name>
<feature type="domain" description="GRIP" evidence="6">
    <location>
        <begin position="761"/>
        <end position="810"/>
    </location>
</feature>
<evidence type="ECO:0000256" key="1">
    <source>
        <dbReference type="ARBA" id="ARBA00004555"/>
    </source>
</evidence>
<protein>
    <recommendedName>
        <fullName evidence="6">GRIP domain-containing protein</fullName>
    </recommendedName>
</protein>
<evidence type="ECO:0000313" key="8">
    <source>
        <dbReference type="Proteomes" id="UP001157974"/>
    </source>
</evidence>
<dbReference type="GO" id="GO:0005794">
    <property type="term" value="C:Golgi apparatus"/>
    <property type="evidence" value="ECO:0007669"/>
    <property type="project" value="UniProtKB-SubCell"/>
</dbReference>
<feature type="coiled-coil region" evidence="4">
    <location>
        <begin position="258"/>
        <end position="436"/>
    </location>
</feature>